<protein>
    <submittedName>
        <fullName evidence="1">Uncharacterized protein</fullName>
    </submittedName>
</protein>
<dbReference type="STRING" id="1313304.CALK_0234"/>
<gene>
    <name evidence="1" type="ORF">CALK_0234</name>
</gene>
<dbReference type="EMBL" id="ASJR01000002">
    <property type="protein sequence ID" value="ERP39069.1"/>
    <property type="molecule type" value="Genomic_DNA"/>
</dbReference>
<comment type="caution">
    <text evidence="1">The sequence shown here is derived from an EMBL/GenBank/DDBJ whole genome shotgun (WGS) entry which is preliminary data.</text>
</comment>
<name>U7D9J9_9BACT</name>
<reference evidence="1 2" key="1">
    <citation type="journal article" date="2013" name="Environ. Microbiol.">
        <title>Genome analysis of Chitinivibrio alkaliphilus gen. nov., sp. nov., a novel extremely haloalkaliphilic anaerobic chitinolytic bacterium from the candidate phylum Termite Group 3.</title>
        <authorList>
            <person name="Sorokin D.Y."/>
            <person name="Gumerov V.M."/>
            <person name="Rakitin A.L."/>
            <person name="Beletsky A.V."/>
            <person name="Damste J.S."/>
            <person name="Muyzer G."/>
            <person name="Mardanov A.V."/>
            <person name="Ravin N.V."/>
        </authorList>
    </citation>
    <scope>NUCLEOTIDE SEQUENCE [LARGE SCALE GENOMIC DNA]</scope>
    <source>
        <strain evidence="1 2">ACht1</strain>
    </source>
</reference>
<evidence type="ECO:0000313" key="1">
    <source>
        <dbReference type="EMBL" id="ERP39069.1"/>
    </source>
</evidence>
<evidence type="ECO:0000313" key="2">
    <source>
        <dbReference type="Proteomes" id="UP000017148"/>
    </source>
</evidence>
<dbReference type="AlphaFoldDB" id="U7D9J9"/>
<accession>U7D9J9</accession>
<sequence length="384" mass="41962">MLLSMAVAEIGKITFSFLDDDADKVYFDGDDFEISITNSRFAEIPDFAPLTIETVLFLSESRDDYIDVDLLSNKKVGSIEADSLTLSGNVVFPDTAGVIGVRIIAGSPVDMTIGPIPVIDSALLEPGSDYGMAITGVAVPEGDVVETPSFADVEHLFDTPDSIVFVRDDMGSITFPPGINIIDHREQLHWLPDALNIEVDGENRDFFVEIDPASADFLAEESAVVTLHNIPFTEAVVRRSSFGEAAHEESPEDERATTTLQIAEETAVFEVDGFSRYSLMDTRTDRIREDFVDSPSRDISLAYHGGTNALTVRVPEALRGTVQLFTLRGELVYESDENISFQQGKTTLLLEDTVLPRGQYLGVFSGISAGGQSRRSTQTIPHIP</sequence>
<organism evidence="1 2">
    <name type="scientific">Chitinivibrio alkaliphilus ACht1</name>
    <dbReference type="NCBI Taxonomy" id="1313304"/>
    <lineage>
        <taxon>Bacteria</taxon>
        <taxon>Pseudomonadati</taxon>
        <taxon>Fibrobacterota</taxon>
        <taxon>Chitinivibrionia</taxon>
        <taxon>Chitinivibrionales</taxon>
        <taxon>Chitinivibrionaceae</taxon>
        <taxon>Chitinivibrio</taxon>
    </lineage>
</organism>
<dbReference type="Proteomes" id="UP000017148">
    <property type="component" value="Unassembled WGS sequence"/>
</dbReference>
<keyword evidence="2" id="KW-1185">Reference proteome</keyword>
<proteinExistence type="predicted"/>